<organism evidence="1 2">
    <name type="scientific">Acropora cervicornis</name>
    <name type="common">Staghorn coral</name>
    <dbReference type="NCBI Taxonomy" id="6130"/>
    <lineage>
        <taxon>Eukaryota</taxon>
        <taxon>Metazoa</taxon>
        <taxon>Cnidaria</taxon>
        <taxon>Anthozoa</taxon>
        <taxon>Hexacorallia</taxon>
        <taxon>Scleractinia</taxon>
        <taxon>Astrocoeniina</taxon>
        <taxon>Acroporidae</taxon>
        <taxon>Acropora</taxon>
    </lineage>
</organism>
<dbReference type="EMBL" id="JARQWQ010000002">
    <property type="protein sequence ID" value="KAK2573552.1"/>
    <property type="molecule type" value="Genomic_DNA"/>
</dbReference>
<dbReference type="Proteomes" id="UP001249851">
    <property type="component" value="Unassembled WGS sequence"/>
</dbReference>
<dbReference type="AlphaFoldDB" id="A0AAD9R5Q7"/>
<evidence type="ECO:0000313" key="1">
    <source>
        <dbReference type="EMBL" id="KAK2573552.1"/>
    </source>
</evidence>
<sequence>MKFCRIAKYELSRQLKWVYIQVQGDGFLTYRGRCFAYDKVASGEGDTLPPQFQLEIRELK</sequence>
<protein>
    <submittedName>
        <fullName evidence="1">Uncharacterized protein</fullName>
    </submittedName>
</protein>
<proteinExistence type="predicted"/>
<keyword evidence="2" id="KW-1185">Reference proteome</keyword>
<evidence type="ECO:0000313" key="2">
    <source>
        <dbReference type="Proteomes" id="UP001249851"/>
    </source>
</evidence>
<reference evidence="1" key="2">
    <citation type="journal article" date="2023" name="Science">
        <title>Genomic signatures of disease resistance in endangered staghorn corals.</title>
        <authorList>
            <person name="Vollmer S.V."/>
            <person name="Selwyn J.D."/>
            <person name="Despard B.A."/>
            <person name="Roesel C.L."/>
        </authorList>
    </citation>
    <scope>NUCLEOTIDE SEQUENCE</scope>
    <source>
        <strain evidence="1">K2</strain>
    </source>
</reference>
<accession>A0AAD9R5Q7</accession>
<gene>
    <name evidence="1" type="ORF">P5673_001218</name>
</gene>
<reference evidence="1" key="1">
    <citation type="journal article" date="2023" name="G3 (Bethesda)">
        <title>Whole genome assembly and annotation of the endangered Caribbean coral Acropora cervicornis.</title>
        <authorList>
            <person name="Selwyn J.D."/>
            <person name="Vollmer S.V."/>
        </authorList>
    </citation>
    <scope>NUCLEOTIDE SEQUENCE</scope>
    <source>
        <strain evidence="1">K2</strain>
    </source>
</reference>
<comment type="caution">
    <text evidence="1">The sequence shown here is derived from an EMBL/GenBank/DDBJ whole genome shotgun (WGS) entry which is preliminary data.</text>
</comment>
<name>A0AAD9R5Q7_ACRCE</name>